<dbReference type="eggNOG" id="COG0700">
    <property type="taxonomic scope" value="Bacteria"/>
</dbReference>
<keyword evidence="6" id="KW-1185">Reference proteome</keyword>
<dbReference type="EMBL" id="ABCB02000012">
    <property type="protein sequence ID" value="EDO62814.1"/>
    <property type="molecule type" value="Genomic_DNA"/>
</dbReference>
<evidence type="ECO:0000313" key="4">
    <source>
        <dbReference type="EMBL" id="PEQ24385.1"/>
    </source>
</evidence>
<dbReference type="InterPro" id="IPR052549">
    <property type="entry name" value="SpmB"/>
</dbReference>
<dbReference type="HOGENOM" id="CLU_127717_0_0_9"/>
<sequence length="175" mass="18333">MTEFGNYLIPCVIGLILVFGLVRRVPLFDTFLEGAKEGAKSTFGIIPALVGLITAVSMLKASGALDMFTAFIAPLAEKIGLPPQVVPLMLLRPVSGSGSLALVDQIFSSSGVDSFAGRVAAVMMGSTETTFYAIAVYFGSVNIRKTRHTIPSALTADFTSVVIAVLTVRLLFGGG</sequence>
<keyword evidence="1" id="KW-0812">Transmembrane</keyword>
<keyword evidence="1" id="KW-1133">Transmembrane helix</keyword>
<protein>
    <submittedName>
        <fullName evidence="4">Spore maturation protein</fullName>
    </submittedName>
    <submittedName>
        <fullName evidence="3">Transporter gate domain protein</fullName>
    </submittedName>
</protein>
<reference evidence="3 5" key="2">
    <citation type="submission" date="2007-08" db="EMBL/GenBank/DDBJ databases">
        <authorList>
            <person name="Fulton L."/>
            <person name="Clifton S."/>
            <person name="Fulton B."/>
            <person name="Xu J."/>
            <person name="Minx P."/>
            <person name="Pepin K.H."/>
            <person name="Johnson M."/>
            <person name="Thiruvilangam P."/>
            <person name="Bhonagiri V."/>
            <person name="Nash W.E."/>
            <person name="Wang C."/>
            <person name="Mardis E.R."/>
            <person name="Wilson R.K."/>
        </authorList>
    </citation>
    <scope>NUCLEOTIDE SEQUENCE [LARGE SCALE GENOMIC DNA]</scope>
    <source>
        <strain evidence="3 5">DSM 753</strain>
    </source>
</reference>
<dbReference type="AlphaFoldDB" id="A7VPC7"/>
<feature type="transmembrane region" description="Helical" evidence="1">
    <location>
        <begin position="45"/>
        <end position="73"/>
    </location>
</feature>
<evidence type="ECO:0000313" key="5">
    <source>
        <dbReference type="Proteomes" id="UP000003490"/>
    </source>
</evidence>
<dbReference type="GO" id="GO:0005886">
    <property type="term" value="C:plasma membrane"/>
    <property type="evidence" value="ECO:0007669"/>
    <property type="project" value="TreeGrafter"/>
</dbReference>
<dbReference type="Proteomes" id="UP000003490">
    <property type="component" value="Unassembled WGS sequence"/>
</dbReference>
<evidence type="ECO:0000313" key="3">
    <source>
        <dbReference type="EMBL" id="EDO62814.1"/>
    </source>
</evidence>
<dbReference type="PANTHER" id="PTHR35793:SF2">
    <property type="entry name" value="INNER MEMBRANE PROTEIN YJIG"/>
    <property type="match status" value="1"/>
</dbReference>
<reference evidence="4 6" key="3">
    <citation type="submission" date="2017-07" db="EMBL/GenBank/DDBJ databases">
        <title>Prevalence of linear plasmids in Cutibacterium (Propionibacterium) acnes isolates obtained from prostatic tissue.</title>
        <authorList>
            <person name="Davidsson S."/>
            <person name="Carlsson J."/>
            <person name="Molling P."/>
            <person name="Andren O."/>
            <person name="Andersson S.-O."/>
            <person name="Brzuszkiewicz E."/>
            <person name="Poehlein A."/>
            <person name="Al-Zeer M."/>
            <person name="Brinkmann V."/>
            <person name="Scavenius C."/>
            <person name="Nazipi S."/>
            <person name="Soderquist B."/>
            <person name="Bruggemann H."/>
        </authorList>
    </citation>
    <scope>NUCLEOTIDE SEQUENCE [LARGE SCALE GENOMIC DNA]</scope>
    <source>
        <strain evidence="4 6">DSM 753</strain>
    </source>
</reference>
<gene>
    <name evidence="4" type="ORF">CH238_09315</name>
    <name evidence="3" type="ORF">CLOLEP_00403</name>
</gene>
<evidence type="ECO:0000256" key="1">
    <source>
        <dbReference type="SAM" id="Phobius"/>
    </source>
</evidence>
<reference evidence="3 5" key="1">
    <citation type="submission" date="2007-08" db="EMBL/GenBank/DDBJ databases">
        <title>Draft genome sequence of Clostridium leptum (DSM 753).</title>
        <authorList>
            <person name="Sudarsanam P."/>
            <person name="Ley R."/>
            <person name="Guruge J."/>
            <person name="Turnbaugh P.J."/>
            <person name="Mahowald M."/>
            <person name="Liep D."/>
            <person name="Gordon J."/>
        </authorList>
    </citation>
    <scope>NUCLEOTIDE SEQUENCE [LARGE SCALE GENOMIC DNA]</scope>
    <source>
        <strain evidence="3 5">DSM 753</strain>
    </source>
</reference>
<organism evidence="3 5">
    <name type="scientific">[Clostridium] leptum DSM 753</name>
    <dbReference type="NCBI Taxonomy" id="428125"/>
    <lineage>
        <taxon>Bacteria</taxon>
        <taxon>Bacillati</taxon>
        <taxon>Bacillota</taxon>
        <taxon>Clostridia</taxon>
        <taxon>Eubacteriales</taxon>
        <taxon>Oscillospiraceae</taxon>
        <taxon>Oscillospiraceae incertae sedis</taxon>
    </lineage>
</organism>
<feature type="transmembrane region" description="Helical" evidence="1">
    <location>
        <begin position="115"/>
        <end position="138"/>
    </location>
</feature>
<proteinExistence type="predicted"/>
<dbReference type="PANTHER" id="PTHR35793">
    <property type="entry name" value="INNER MEMBRANE PROTEIN YJIG"/>
    <property type="match status" value="1"/>
</dbReference>
<keyword evidence="1" id="KW-0472">Membrane</keyword>
<dbReference type="OrthoDB" id="9805623at2"/>
<feature type="transmembrane region" description="Helical" evidence="1">
    <location>
        <begin position="150"/>
        <end position="172"/>
    </location>
</feature>
<feature type="transmembrane region" description="Helical" evidence="1">
    <location>
        <begin position="7"/>
        <end position="25"/>
    </location>
</feature>
<evidence type="ECO:0000259" key="2">
    <source>
        <dbReference type="Pfam" id="PF07670"/>
    </source>
</evidence>
<dbReference type="Proteomes" id="UP000220611">
    <property type="component" value="Unassembled WGS sequence"/>
</dbReference>
<comment type="caution">
    <text evidence="3">The sequence shown here is derived from an EMBL/GenBank/DDBJ whole genome shotgun (WGS) entry which is preliminary data.</text>
</comment>
<evidence type="ECO:0000313" key="6">
    <source>
        <dbReference type="Proteomes" id="UP000220611"/>
    </source>
</evidence>
<accession>A7VPC7</accession>
<name>A7VPC7_9FIRM</name>
<dbReference type="InterPro" id="IPR011642">
    <property type="entry name" value="Gate_dom"/>
</dbReference>
<feature type="domain" description="Nucleoside transporter/FeoB GTPase Gate" evidence="2">
    <location>
        <begin position="43"/>
        <end position="143"/>
    </location>
</feature>
<dbReference type="Pfam" id="PF07670">
    <property type="entry name" value="Gate"/>
    <property type="match status" value="1"/>
</dbReference>
<dbReference type="EMBL" id="NOXF01000006">
    <property type="protein sequence ID" value="PEQ24385.1"/>
    <property type="molecule type" value="Genomic_DNA"/>
</dbReference>